<evidence type="ECO:0000313" key="1">
    <source>
        <dbReference type="EMBL" id="KAL3851682.1"/>
    </source>
</evidence>
<keyword evidence="2" id="KW-1185">Reference proteome</keyword>
<evidence type="ECO:0000313" key="2">
    <source>
        <dbReference type="Proteomes" id="UP001634394"/>
    </source>
</evidence>
<organism evidence="1 2">
    <name type="scientific">Sinanodonta woodiana</name>
    <name type="common">Chinese pond mussel</name>
    <name type="synonym">Anodonta woodiana</name>
    <dbReference type="NCBI Taxonomy" id="1069815"/>
    <lineage>
        <taxon>Eukaryota</taxon>
        <taxon>Metazoa</taxon>
        <taxon>Spiralia</taxon>
        <taxon>Lophotrochozoa</taxon>
        <taxon>Mollusca</taxon>
        <taxon>Bivalvia</taxon>
        <taxon>Autobranchia</taxon>
        <taxon>Heteroconchia</taxon>
        <taxon>Palaeoheterodonta</taxon>
        <taxon>Unionida</taxon>
        <taxon>Unionoidea</taxon>
        <taxon>Unionidae</taxon>
        <taxon>Unioninae</taxon>
        <taxon>Sinanodonta</taxon>
    </lineage>
</organism>
<dbReference type="EMBL" id="JBJQND010000015">
    <property type="protein sequence ID" value="KAL3851682.1"/>
    <property type="molecule type" value="Genomic_DNA"/>
</dbReference>
<gene>
    <name evidence="1" type="ORF">ACJMK2_015409</name>
</gene>
<sequence>MASIMDRLMRLKEAVDELWMLKELLMIIEYCEYSLHHLKKDITNLKKTQERLREMIRHKYKEDKL</sequence>
<dbReference type="AlphaFoldDB" id="A0ABD3URA6"/>
<dbReference type="Proteomes" id="UP001634394">
    <property type="component" value="Unassembled WGS sequence"/>
</dbReference>
<comment type="caution">
    <text evidence="1">The sequence shown here is derived from an EMBL/GenBank/DDBJ whole genome shotgun (WGS) entry which is preliminary data.</text>
</comment>
<protein>
    <submittedName>
        <fullName evidence="1">Uncharacterized protein</fullName>
    </submittedName>
</protein>
<reference evidence="1 2" key="1">
    <citation type="submission" date="2024-11" db="EMBL/GenBank/DDBJ databases">
        <title>Chromosome-level genome assembly of the freshwater bivalve Anodonta woodiana.</title>
        <authorList>
            <person name="Chen X."/>
        </authorList>
    </citation>
    <scope>NUCLEOTIDE SEQUENCE [LARGE SCALE GENOMIC DNA]</scope>
    <source>
        <strain evidence="1">MN2024</strain>
        <tissue evidence="1">Gills</tissue>
    </source>
</reference>
<name>A0ABD3URA6_SINWO</name>
<accession>A0ABD3URA6</accession>
<proteinExistence type="predicted"/>